<keyword evidence="13" id="KW-0511">Multifunctional enzyme</keyword>
<evidence type="ECO:0000256" key="9">
    <source>
        <dbReference type="ARBA" id="ARBA00022958"/>
    </source>
</evidence>
<dbReference type="InterPro" id="IPR029056">
    <property type="entry name" value="Ribokinase-like"/>
</dbReference>
<evidence type="ECO:0000259" key="21">
    <source>
        <dbReference type="PROSITE" id="PS51385"/>
    </source>
</evidence>
<feature type="binding site" evidence="17">
    <location>
        <position position="439"/>
    </location>
    <ligand>
        <name>AMP</name>
        <dbReference type="ChEBI" id="CHEBI:456215"/>
    </ligand>
</feature>
<comment type="similarity">
    <text evidence="17">Belongs to the NnrD/CARKD family.</text>
</comment>
<dbReference type="Gene3D" id="3.40.1190.20">
    <property type="match status" value="1"/>
</dbReference>
<dbReference type="InterPro" id="IPR017953">
    <property type="entry name" value="Carbohydrate_kinase_pred_CS"/>
</dbReference>
<comment type="cofactor">
    <cofactor evidence="17">
        <name>Mg(2+)</name>
        <dbReference type="ChEBI" id="CHEBI:18420"/>
    </cofactor>
</comment>
<feature type="binding site" evidence="17">
    <location>
        <position position="324"/>
    </location>
    <ligand>
        <name>(6S)-NADPHX</name>
        <dbReference type="ChEBI" id="CHEBI:64076"/>
    </ligand>
</feature>
<keyword evidence="7 17" id="KW-0067">ATP-binding</keyword>
<evidence type="ECO:0000256" key="7">
    <source>
        <dbReference type="ARBA" id="ARBA00022840"/>
    </source>
</evidence>
<dbReference type="PANTHER" id="PTHR12592">
    <property type="entry name" value="ATP-DEPENDENT (S)-NAD(P)H-HYDRATE DEHYDRATASE FAMILY MEMBER"/>
    <property type="match status" value="1"/>
</dbReference>
<feature type="binding site" evidence="18">
    <location>
        <begin position="57"/>
        <end position="61"/>
    </location>
    <ligand>
        <name>(6S)-NADPHX</name>
        <dbReference type="ChEBI" id="CHEBI:64076"/>
    </ligand>
</feature>
<feature type="binding site" evidence="18">
    <location>
        <position position="160"/>
    </location>
    <ligand>
        <name>K(+)</name>
        <dbReference type="ChEBI" id="CHEBI:29103"/>
    </ligand>
</feature>
<comment type="similarity">
    <text evidence="3 19">In the N-terminal section; belongs to the NnrE/AIBP family.</text>
</comment>
<dbReference type="GO" id="GO:0046496">
    <property type="term" value="P:nicotinamide nucleotide metabolic process"/>
    <property type="evidence" value="ECO:0007669"/>
    <property type="project" value="UniProtKB-UniRule"/>
</dbReference>
<evidence type="ECO:0000256" key="4">
    <source>
        <dbReference type="ARBA" id="ARBA00009524"/>
    </source>
</evidence>
<dbReference type="InterPro" id="IPR030677">
    <property type="entry name" value="Nnr"/>
</dbReference>
<keyword evidence="11 18" id="KW-0413">Isomerase</keyword>
<dbReference type="GO" id="GO:0052856">
    <property type="term" value="F:NAD(P)HX epimerase activity"/>
    <property type="evidence" value="ECO:0007669"/>
    <property type="project" value="UniProtKB-UniRule"/>
</dbReference>
<comment type="subunit">
    <text evidence="17">Homotetramer.</text>
</comment>
<dbReference type="HAMAP" id="MF_01965">
    <property type="entry name" value="NADHX_dehydratase"/>
    <property type="match status" value="1"/>
</dbReference>
<evidence type="ECO:0000256" key="6">
    <source>
        <dbReference type="ARBA" id="ARBA00022741"/>
    </source>
</evidence>
<comment type="cofactor">
    <cofactor evidence="18 19">
        <name>K(+)</name>
        <dbReference type="ChEBI" id="CHEBI:29103"/>
    </cofactor>
    <text evidence="18 19">Binds 1 potassium ion per subunit.</text>
</comment>
<evidence type="ECO:0000256" key="3">
    <source>
        <dbReference type="ARBA" id="ARBA00006001"/>
    </source>
</evidence>
<keyword evidence="5 18" id="KW-0479">Metal-binding</keyword>
<evidence type="ECO:0000256" key="14">
    <source>
        <dbReference type="ARBA" id="ARBA00025153"/>
    </source>
</evidence>
<feature type="binding site" evidence="18">
    <location>
        <position position="58"/>
    </location>
    <ligand>
        <name>K(+)</name>
        <dbReference type="ChEBI" id="CHEBI:29103"/>
    </ligand>
</feature>
<dbReference type="SUPFAM" id="SSF64153">
    <property type="entry name" value="YjeF N-terminal domain-like"/>
    <property type="match status" value="1"/>
</dbReference>
<comment type="function">
    <text evidence="14 19">Bifunctional enzyme that catalyzes the epimerization of the S- and R-forms of NAD(P)HX and the dehydration of the S-form of NAD(P)HX at the expense of ADP, which is converted to AMP. This allows the repair of both epimers of NAD(P)HX, a damaged form of NAD(P)H that is a result of enzymatic or heat-dependent hydration.</text>
</comment>
<name>A0A6C0GGS8_9BACT</name>
<evidence type="ECO:0000313" key="22">
    <source>
        <dbReference type="EMBL" id="QHT67167.1"/>
    </source>
</evidence>
<organism evidence="22 23">
    <name type="scientific">Rhodocytophaga rosea</name>
    <dbReference type="NCBI Taxonomy" id="2704465"/>
    <lineage>
        <taxon>Bacteria</taxon>
        <taxon>Pseudomonadati</taxon>
        <taxon>Bacteroidota</taxon>
        <taxon>Cytophagia</taxon>
        <taxon>Cytophagales</taxon>
        <taxon>Rhodocytophagaceae</taxon>
        <taxon>Rhodocytophaga</taxon>
    </lineage>
</organism>
<dbReference type="InterPro" id="IPR000631">
    <property type="entry name" value="CARKD"/>
</dbReference>
<evidence type="ECO:0000256" key="16">
    <source>
        <dbReference type="ARBA" id="ARBA00049209"/>
    </source>
</evidence>
<evidence type="ECO:0000256" key="8">
    <source>
        <dbReference type="ARBA" id="ARBA00022857"/>
    </source>
</evidence>
<feature type="binding site" evidence="18">
    <location>
        <position position="157"/>
    </location>
    <ligand>
        <name>(6S)-NADPHX</name>
        <dbReference type="ChEBI" id="CHEBI:64076"/>
    </ligand>
</feature>
<dbReference type="PANTHER" id="PTHR12592:SF0">
    <property type="entry name" value="ATP-DEPENDENT (S)-NAD(P)H-HYDRATE DEHYDRATASE"/>
    <property type="match status" value="1"/>
</dbReference>
<comment type="catalytic activity">
    <reaction evidence="16 17 19">
        <text>(6S)-NADPHX + ADP = AMP + phosphate + NADPH + H(+)</text>
        <dbReference type="Rhea" id="RHEA:32235"/>
        <dbReference type="ChEBI" id="CHEBI:15378"/>
        <dbReference type="ChEBI" id="CHEBI:43474"/>
        <dbReference type="ChEBI" id="CHEBI:57783"/>
        <dbReference type="ChEBI" id="CHEBI:64076"/>
        <dbReference type="ChEBI" id="CHEBI:456215"/>
        <dbReference type="ChEBI" id="CHEBI:456216"/>
        <dbReference type="EC" id="4.2.1.136"/>
    </reaction>
</comment>
<comment type="similarity">
    <text evidence="4 19">In the C-terminal section; belongs to the NnrD/CARKD family.</text>
</comment>
<keyword evidence="8 17" id="KW-0521">NADP</keyword>
<keyword evidence="23" id="KW-1185">Reference proteome</keyword>
<feature type="binding site" evidence="17">
    <location>
        <position position="375"/>
    </location>
    <ligand>
        <name>(6S)-NADPHX</name>
        <dbReference type="ChEBI" id="CHEBI:64076"/>
    </ligand>
</feature>
<evidence type="ECO:0000256" key="15">
    <source>
        <dbReference type="ARBA" id="ARBA00048238"/>
    </source>
</evidence>
<feature type="binding site" evidence="18">
    <location>
        <begin position="128"/>
        <end position="134"/>
    </location>
    <ligand>
        <name>(6S)-NADPHX</name>
        <dbReference type="ChEBI" id="CHEBI:64076"/>
    </ligand>
</feature>
<comment type="function">
    <text evidence="18">Catalyzes the epimerization of the S- and R-forms of NAD(P)HX, a damaged form of NAD(P)H that is a result of enzymatic or heat-dependent hydration. This is a prerequisite for the S-specific NAD(P)H-hydrate dehydratase to allow the repair of both epimers of NAD(P)HX.</text>
</comment>
<gene>
    <name evidence="17" type="primary">nnrD</name>
    <name evidence="18" type="synonym">nnrE</name>
    <name evidence="22" type="ORF">GXP67_11185</name>
</gene>
<feature type="binding site" evidence="18">
    <location>
        <position position="124"/>
    </location>
    <ligand>
        <name>K(+)</name>
        <dbReference type="ChEBI" id="CHEBI:29103"/>
    </ligand>
</feature>
<dbReference type="AlphaFoldDB" id="A0A6C0GGS8"/>
<comment type="similarity">
    <text evidence="18">Belongs to the NnrE/AIBP family.</text>
</comment>
<dbReference type="EC" id="5.1.99.6" evidence="19"/>
<reference evidence="22 23" key="1">
    <citation type="submission" date="2020-01" db="EMBL/GenBank/DDBJ databases">
        <authorList>
            <person name="Kim M.K."/>
        </authorList>
    </citation>
    <scope>NUCLEOTIDE SEQUENCE [LARGE SCALE GENOMIC DNA]</scope>
    <source>
        <strain evidence="22 23">172606-1</strain>
    </source>
</reference>
<dbReference type="GO" id="GO:0005524">
    <property type="term" value="F:ATP binding"/>
    <property type="evidence" value="ECO:0007669"/>
    <property type="project" value="UniProtKB-UniRule"/>
</dbReference>
<dbReference type="NCBIfam" id="TIGR00196">
    <property type="entry name" value="yjeF_cterm"/>
    <property type="match status" value="1"/>
</dbReference>
<proteinExistence type="inferred from homology"/>
<dbReference type="CDD" id="cd01171">
    <property type="entry name" value="YXKO-related"/>
    <property type="match status" value="1"/>
</dbReference>
<feature type="binding site" evidence="17">
    <location>
        <position position="259"/>
    </location>
    <ligand>
        <name>(6S)-NADPHX</name>
        <dbReference type="ChEBI" id="CHEBI:64076"/>
    </ligand>
</feature>
<dbReference type="Gene3D" id="3.40.50.10260">
    <property type="entry name" value="YjeF N-terminal domain"/>
    <property type="match status" value="1"/>
</dbReference>
<sequence length="501" mass="54401">MKILSASHIRDLDKYTIQNEPISSLELMERASLSFVEWLINKFDKINKTIVFCAIGNNGGDGLAISRLLLEREYQVQTFILHDAKSNPTDVEINLKRLKKIILVQDIYNETDIPDIDSDSIVIDAIFGSGLSRPITGIAAQVVHSINQSKATVVAVDIPSGLYVDTYNPNTTIIEADFTVSFQLPKLSFLLPQNARYVGEWHITDIGLHADAIEKARTSYYYTDASIVKSLVKKRDKFSHKGTFGHALLVGGSYGKMGAAILATRSCLRSGIGLLSIHIPACGYEILQTSAPEAMAMVDKEEKLISDIDIPDLTKYTAIGIGPGIGTASQTAEGFKRLLEQASKPLVIDADGLNLLSEHKEWLTLLPEESILTPHPKEFERLAGKTANEYERLDVLKKFCSDYKVNVVLKGAHTAVANAVGDIYFNSTGNPGMATGGSGDVLTGIITSLVAQSYQPFKAAVLGVYFHGLAGDKAAASKGYTALIASDIIDCLPQAFIEFGL</sequence>
<dbReference type="InterPro" id="IPR004443">
    <property type="entry name" value="YjeF_N_dom"/>
</dbReference>
<keyword evidence="10 17" id="KW-0520">NAD</keyword>
<dbReference type="KEGG" id="rhoz:GXP67_11185"/>
<evidence type="ECO:0000256" key="17">
    <source>
        <dbReference type="HAMAP-Rule" id="MF_01965"/>
    </source>
</evidence>
<dbReference type="PIRSF" id="PIRSF017184">
    <property type="entry name" value="Nnr"/>
    <property type="match status" value="1"/>
</dbReference>
<dbReference type="HAMAP" id="MF_01966">
    <property type="entry name" value="NADHX_epimerase"/>
    <property type="match status" value="1"/>
</dbReference>
<dbReference type="EC" id="4.2.1.136" evidence="19"/>
<evidence type="ECO:0000256" key="10">
    <source>
        <dbReference type="ARBA" id="ARBA00023027"/>
    </source>
</evidence>
<evidence type="ECO:0000313" key="23">
    <source>
        <dbReference type="Proteomes" id="UP000480178"/>
    </source>
</evidence>
<dbReference type="Pfam" id="PF03853">
    <property type="entry name" value="YjeF_N"/>
    <property type="match status" value="1"/>
</dbReference>
<evidence type="ECO:0000259" key="20">
    <source>
        <dbReference type="PROSITE" id="PS51383"/>
    </source>
</evidence>
<dbReference type="Proteomes" id="UP000480178">
    <property type="component" value="Chromosome"/>
</dbReference>
<keyword evidence="12 17" id="KW-0456">Lyase</keyword>
<dbReference type="GO" id="GO:0110051">
    <property type="term" value="P:metabolite repair"/>
    <property type="evidence" value="ECO:0007669"/>
    <property type="project" value="TreeGrafter"/>
</dbReference>
<dbReference type="GO" id="GO:0052855">
    <property type="term" value="F:ADP-dependent NAD(P)H-hydrate dehydratase activity"/>
    <property type="evidence" value="ECO:0007669"/>
    <property type="project" value="UniProtKB-UniRule"/>
</dbReference>
<evidence type="ECO:0000256" key="11">
    <source>
        <dbReference type="ARBA" id="ARBA00023235"/>
    </source>
</evidence>
<dbReference type="EMBL" id="CP048222">
    <property type="protein sequence ID" value="QHT67167.1"/>
    <property type="molecule type" value="Genomic_DNA"/>
</dbReference>
<evidence type="ECO:0000256" key="5">
    <source>
        <dbReference type="ARBA" id="ARBA00022723"/>
    </source>
</evidence>
<dbReference type="GO" id="GO:0046872">
    <property type="term" value="F:metal ion binding"/>
    <property type="evidence" value="ECO:0007669"/>
    <property type="project" value="UniProtKB-UniRule"/>
</dbReference>
<dbReference type="PROSITE" id="PS51383">
    <property type="entry name" value="YJEF_C_3"/>
    <property type="match status" value="1"/>
</dbReference>
<keyword evidence="6 17" id="KW-0547">Nucleotide-binding</keyword>
<evidence type="ECO:0000256" key="19">
    <source>
        <dbReference type="PIRNR" id="PIRNR017184"/>
    </source>
</evidence>
<evidence type="ECO:0000256" key="12">
    <source>
        <dbReference type="ARBA" id="ARBA00023239"/>
    </source>
</evidence>
<comment type="catalytic activity">
    <reaction evidence="15 17 19">
        <text>(6S)-NADHX + ADP = AMP + phosphate + NADH + H(+)</text>
        <dbReference type="Rhea" id="RHEA:32223"/>
        <dbReference type="ChEBI" id="CHEBI:15378"/>
        <dbReference type="ChEBI" id="CHEBI:43474"/>
        <dbReference type="ChEBI" id="CHEBI:57945"/>
        <dbReference type="ChEBI" id="CHEBI:64074"/>
        <dbReference type="ChEBI" id="CHEBI:456215"/>
        <dbReference type="ChEBI" id="CHEBI:456216"/>
        <dbReference type="EC" id="4.2.1.136"/>
    </reaction>
</comment>
<evidence type="ECO:0000256" key="2">
    <source>
        <dbReference type="ARBA" id="ARBA00000909"/>
    </source>
</evidence>
<feature type="binding site" evidence="17">
    <location>
        <begin position="410"/>
        <end position="414"/>
    </location>
    <ligand>
        <name>AMP</name>
        <dbReference type="ChEBI" id="CHEBI:456215"/>
    </ligand>
</feature>
<evidence type="ECO:0000256" key="1">
    <source>
        <dbReference type="ARBA" id="ARBA00000013"/>
    </source>
</evidence>
<evidence type="ECO:0000256" key="18">
    <source>
        <dbReference type="HAMAP-Rule" id="MF_01966"/>
    </source>
</evidence>
<comment type="function">
    <text evidence="17">Catalyzes the dehydration of the S-form of NAD(P)HX at the expense of ADP, which is converted to AMP. Together with NAD(P)HX epimerase, which catalyzes the epimerization of the S- and R-forms, the enzyme allows the repair of both epimers of NAD(P)HX, a damaged form of NAD(P)H that is a result of enzymatic or heat-dependent hydration.</text>
</comment>
<dbReference type="InterPro" id="IPR036652">
    <property type="entry name" value="YjeF_N_dom_sf"/>
</dbReference>
<dbReference type="Pfam" id="PF01256">
    <property type="entry name" value="Carb_kinase"/>
    <property type="match status" value="1"/>
</dbReference>
<dbReference type="NCBIfam" id="TIGR00197">
    <property type="entry name" value="yjeF_nterm"/>
    <property type="match status" value="1"/>
</dbReference>
<keyword evidence="9 18" id="KW-0630">Potassium</keyword>
<feature type="binding site" evidence="17">
    <location>
        <position position="440"/>
    </location>
    <ligand>
        <name>(6S)-NADPHX</name>
        <dbReference type="ChEBI" id="CHEBI:64076"/>
    </ligand>
</feature>
<dbReference type="SUPFAM" id="SSF53613">
    <property type="entry name" value="Ribokinase-like"/>
    <property type="match status" value="1"/>
</dbReference>
<comment type="catalytic activity">
    <reaction evidence="2 18 19">
        <text>(6R)-NADPHX = (6S)-NADPHX</text>
        <dbReference type="Rhea" id="RHEA:32227"/>
        <dbReference type="ChEBI" id="CHEBI:64076"/>
        <dbReference type="ChEBI" id="CHEBI:64077"/>
        <dbReference type="EC" id="5.1.99.6"/>
    </reaction>
</comment>
<dbReference type="PROSITE" id="PS51385">
    <property type="entry name" value="YJEF_N"/>
    <property type="match status" value="1"/>
</dbReference>
<dbReference type="RefSeq" id="WP_162443208.1">
    <property type="nucleotide sequence ID" value="NZ_CP048222.1"/>
</dbReference>
<feature type="domain" description="YjeF N-terminal" evidence="21">
    <location>
        <begin position="9"/>
        <end position="214"/>
    </location>
</feature>
<feature type="domain" description="YjeF C-terminal" evidence="20">
    <location>
        <begin position="224"/>
        <end position="499"/>
    </location>
</feature>
<accession>A0A6C0GGS8</accession>
<comment type="catalytic activity">
    <reaction evidence="1 18 19">
        <text>(6R)-NADHX = (6S)-NADHX</text>
        <dbReference type="Rhea" id="RHEA:32215"/>
        <dbReference type="ChEBI" id="CHEBI:64074"/>
        <dbReference type="ChEBI" id="CHEBI:64075"/>
        <dbReference type="EC" id="5.1.99.6"/>
    </reaction>
</comment>
<protein>
    <recommendedName>
        <fullName evidence="19">Bifunctional NAD(P)H-hydrate repair enzyme</fullName>
    </recommendedName>
    <alternativeName>
        <fullName evidence="19">Nicotinamide nucleotide repair protein</fullName>
    </alternativeName>
    <domain>
        <recommendedName>
            <fullName evidence="19">ADP-dependent (S)-NAD(P)H-hydrate dehydratase</fullName>
            <ecNumber evidence="19">4.2.1.136</ecNumber>
        </recommendedName>
        <alternativeName>
            <fullName evidence="19">ADP-dependent NAD(P)HX dehydratase</fullName>
        </alternativeName>
    </domain>
    <domain>
        <recommendedName>
            <fullName evidence="19">NAD(P)H-hydrate epimerase</fullName>
            <ecNumber evidence="19">5.1.99.6</ecNumber>
        </recommendedName>
    </domain>
</protein>
<dbReference type="PROSITE" id="PS01050">
    <property type="entry name" value="YJEF_C_2"/>
    <property type="match status" value="1"/>
</dbReference>
<evidence type="ECO:0000256" key="13">
    <source>
        <dbReference type="ARBA" id="ARBA00023268"/>
    </source>
</evidence>
<comment type="caution">
    <text evidence="18">Lacks conserved residue(s) required for the propagation of feature annotation.</text>
</comment>